<evidence type="ECO:0000259" key="4">
    <source>
        <dbReference type="Pfam" id="PF22928"/>
    </source>
</evidence>
<protein>
    <recommendedName>
        <fullName evidence="8">Integrator complex subunit 1</fullName>
    </recommendedName>
</protein>
<sequence length="1959" mass="220225">ISVHIAPPGDFIALGKQSKQDSDSSKLAQLSQKKLGSGLDRKRDAPSAPIPGALVKRPKIVPQGQTFTPLGRAETERRASPAPTTLSQFEELAIEVDSHNLLEEVLEAEDTCNDERMEGLLCGAVKHLHYNRSKPDQAVYLTLMYLAKTHSAIFNSDVVIQAISSLLRRDLSLNFKSKGNCLVSVLACEVLMEAFDKEDNWPDDFVKVFVEDSLGERVWVDRSDCKAFTDNIITAFNTNLPVKPTTSSETNPTKETSGTASPVVMFLQEEDESTTGSGASEEKVLAIEEIKNIAVTPRYQFQQETIESYIMDIIKDQFNKRQPMDSMSRNFIRFLTATSGYGEVRLLAAQKLEIWLQNPKLSRSAQELLMAICMNCNQHDQNDLEVVALLVKIRMKTKPLLNHFLSSLKELLNQSQENLRLVMTHTIYNELSNTRNPNNMAVLGVLFQSAGEQAAKTLAEIVQDLLANKDDYLRAERYVTSITDLVTLSIFLSISSSVREAASAVTKGEKKDLDTLHTFRQQVSLIQRDAVWWMHTIVPSIIEVKLSDYVFCLHKILFMENSETYYNTDNWPTEQDRVSFLHLASNVPVLEDTLMRVLVIGLSHDLPLPAPDAVELSDQLVKRAASLCLDGKYRQVVLRFERLELVDALFNLCTYRHPTDISLPKGYKPPSLAISNLYWKSWVILLILTAFNPRTFGLAGWENYPTLRCMMEMTMTGNYNFPPPTMATDGKAVEELRQREKQVHEHEKQLILEFEGHLAAATSKVTITESNSLLVKQLTTMEPNGKARRPPDGIMEQIKILNENLHIGQMLCRSRQPDFLLDIIQRQGTSQSMPWLAELVESSEGSLDKLKKREQLLHRLQTIVREETDNVGTAQVLDYFLKRLSSTQANNRALAIKGLSMIVTRSGDADSLPSDNQGITQHKWLFDDLPTIPSFSDVKGQICDALRQACLIETDPNLVSAYIIFLSEQTLNQSQHELDDLALDMAQLIVERTSVINHILPQSNEESLDISHTTLKALIDLYYSYLCKAKEPSKEAYNWSNTQDQIILQWEGGDSATMHVLVVHAMIILLTYGPPNKESPYKVLLDTWFPENGHPPSAFLLDTSEEALLLPDWLKLRMIRSHVKQLVDVALQDIEPSQLLLFVQSFGIPVASMSCLFKCLDDAVTQDPGLLEQALEDKTYMAQLIEIQHMRGVTGGETFYKLLKQGSPVKAKETPSVEMTDSSPTQKKWSQTVEHLGSQHGSIFASAFSRSLRACPLLKELVAKHNVLGGLLTKLMETLAKMNPDSKSYITGIVNQSLKSAEVMKERKSPSLSLSTREDVNGKHILDELIKLSSNNEDGQERIVRRCMYDSMTSKDRGGSRGSSKLKHFLLDAAFTSLINDDHTGTEVPKSMAVLNVDWLGILDPEIVKTNPEMALKLLFARQPTDVSEKHKNALLITSQPFIMALLTHQSSWSSLHICIDFLLKNTSTVSYNPSVVLDFLWACLHIPKIWQGMDRSVPKNYKAEDVLGLTSSQVIAVADYIVQEASINKDLPEPSDQSIADRIHLLMLCICNNHTNLQSLVNHIQQIQNQNKLMPFYQELLAEIYAQCPRIILPMMEASGILPASQLSRSSLTKVDVMSHRLLTSLGQAGHGKRAEDRMYDANIACRKLASQHPLLMLRQLPLIAALLKGKTQFTFGEMRHKNYLLLFTHILGLMETLQPHIFNSEYSSMQSIIESYFSLISNHGQEKQLGPMIVKFIKFLHNYASNEPQRSTTHLQKFVPVLSTISNKYPDLSSLKFLLSGLSLSRQSGESSKGEVTVAVAPRPTSPLPLAQLTPFLNRLKNSTCANDMMEVLNDLDETSKRKVDILEHFVGDLKKLLINSSDRVRNTAYSLIMRHIRQNPKTAEQFVGIYLQCLDSNNPDIVTSALKNLPEFCILCQDYADVILQKSFIVGNQSLIETCTYISETLQLLNLETTQI</sequence>
<keyword evidence="7" id="KW-1185">Reference proteome</keyword>
<gene>
    <name evidence="6" type="ORF">FSP39_012133</name>
</gene>
<name>A0AA88XU65_PINIB</name>
<dbReference type="Gene3D" id="1.25.10.10">
    <property type="entry name" value="Leucine-rich Repeat Variant"/>
    <property type="match status" value="1"/>
</dbReference>
<comment type="caution">
    <text evidence="6">The sequence shown here is derived from an EMBL/GenBank/DDBJ whole genome shotgun (WGS) entry which is preliminary data.</text>
</comment>
<feature type="domain" description="Integrator complex subunit 1 RPB2-binding" evidence="2">
    <location>
        <begin position="304"/>
        <end position="459"/>
    </location>
</feature>
<feature type="domain" description="Integrator complex subunit 1 R3" evidence="3">
    <location>
        <begin position="1616"/>
        <end position="1773"/>
    </location>
</feature>
<evidence type="ECO:0000313" key="7">
    <source>
        <dbReference type="Proteomes" id="UP001186944"/>
    </source>
</evidence>
<feature type="domain" description="Integrator complex subunit 1 R4" evidence="4">
    <location>
        <begin position="1819"/>
        <end position="1920"/>
    </location>
</feature>
<feature type="domain" description="Integrator complex subunit 1 INTS2-binding" evidence="5">
    <location>
        <begin position="875"/>
        <end position="1199"/>
    </location>
</feature>
<dbReference type="InterPro" id="IPR053964">
    <property type="entry name" value="INT1_R3"/>
</dbReference>
<evidence type="ECO:0000256" key="1">
    <source>
        <dbReference type="SAM" id="MobiDB-lite"/>
    </source>
</evidence>
<evidence type="ECO:0000259" key="5">
    <source>
        <dbReference type="Pfam" id="PF22929"/>
    </source>
</evidence>
<dbReference type="InterPro" id="IPR053966">
    <property type="entry name" value="INTS1_INTS2-bd"/>
</dbReference>
<dbReference type="PANTHER" id="PTHR21224">
    <property type="entry name" value="INTEGRATOR COMPLEX SUBUNIT 1"/>
    <property type="match status" value="1"/>
</dbReference>
<dbReference type="Pfam" id="PF22928">
    <property type="entry name" value="INTS1_R4"/>
    <property type="match status" value="1"/>
</dbReference>
<dbReference type="InterPro" id="IPR011989">
    <property type="entry name" value="ARM-like"/>
</dbReference>
<dbReference type="InterPro" id="IPR016024">
    <property type="entry name" value="ARM-type_fold"/>
</dbReference>
<dbReference type="InterPro" id="IPR038902">
    <property type="entry name" value="INTS1"/>
</dbReference>
<dbReference type="GO" id="GO:0034474">
    <property type="term" value="P:U2 snRNA 3'-end processing"/>
    <property type="evidence" value="ECO:0007669"/>
    <property type="project" value="InterPro"/>
</dbReference>
<dbReference type="Pfam" id="PF12432">
    <property type="entry name" value="INTS1_RP2B-bd"/>
    <property type="match status" value="1"/>
</dbReference>
<feature type="region of interest" description="Disordered" evidence="1">
    <location>
        <begin position="13"/>
        <end position="53"/>
    </location>
</feature>
<dbReference type="InterPro" id="IPR053965">
    <property type="entry name" value="INTS1_R4"/>
</dbReference>
<reference evidence="6" key="1">
    <citation type="submission" date="2019-08" db="EMBL/GenBank/DDBJ databases">
        <title>The improved chromosome-level genome for the pearl oyster Pinctada fucata martensii using PacBio sequencing and Hi-C.</title>
        <authorList>
            <person name="Zheng Z."/>
        </authorList>
    </citation>
    <scope>NUCLEOTIDE SEQUENCE</scope>
    <source>
        <strain evidence="6">ZZ-2019</strain>
        <tissue evidence="6">Adductor muscle</tissue>
    </source>
</reference>
<accession>A0AA88XU65</accession>
<dbReference type="SUPFAM" id="SSF48371">
    <property type="entry name" value="ARM repeat"/>
    <property type="match status" value="2"/>
</dbReference>
<evidence type="ECO:0000313" key="6">
    <source>
        <dbReference type="EMBL" id="KAK3090472.1"/>
    </source>
</evidence>
<evidence type="ECO:0008006" key="8">
    <source>
        <dbReference type="Google" id="ProtNLM"/>
    </source>
</evidence>
<dbReference type="GO" id="GO:0032039">
    <property type="term" value="C:integrator complex"/>
    <property type="evidence" value="ECO:0007669"/>
    <property type="project" value="InterPro"/>
</dbReference>
<dbReference type="PANTHER" id="PTHR21224:SF1">
    <property type="entry name" value="INTEGRATOR COMPLEX SUBUNIT 1"/>
    <property type="match status" value="1"/>
</dbReference>
<organism evidence="6 7">
    <name type="scientific">Pinctada imbricata</name>
    <name type="common">Atlantic pearl-oyster</name>
    <name type="synonym">Pinctada martensii</name>
    <dbReference type="NCBI Taxonomy" id="66713"/>
    <lineage>
        <taxon>Eukaryota</taxon>
        <taxon>Metazoa</taxon>
        <taxon>Spiralia</taxon>
        <taxon>Lophotrochozoa</taxon>
        <taxon>Mollusca</taxon>
        <taxon>Bivalvia</taxon>
        <taxon>Autobranchia</taxon>
        <taxon>Pteriomorphia</taxon>
        <taxon>Pterioida</taxon>
        <taxon>Pterioidea</taxon>
        <taxon>Pteriidae</taxon>
        <taxon>Pinctada</taxon>
    </lineage>
</organism>
<evidence type="ECO:0000259" key="3">
    <source>
        <dbReference type="Pfam" id="PF22927"/>
    </source>
</evidence>
<dbReference type="Pfam" id="PF22927">
    <property type="entry name" value="INT1_R3"/>
    <property type="match status" value="1"/>
</dbReference>
<evidence type="ECO:0000259" key="2">
    <source>
        <dbReference type="Pfam" id="PF12432"/>
    </source>
</evidence>
<dbReference type="Pfam" id="PF22929">
    <property type="entry name" value="INTS1_INTS2-bd"/>
    <property type="match status" value="1"/>
</dbReference>
<proteinExistence type="predicted"/>
<dbReference type="Proteomes" id="UP001186944">
    <property type="component" value="Unassembled WGS sequence"/>
</dbReference>
<feature type="non-terminal residue" evidence="6">
    <location>
        <position position="1"/>
    </location>
</feature>
<dbReference type="EMBL" id="VSWD01000010">
    <property type="protein sequence ID" value="KAK3090472.1"/>
    <property type="molecule type" value="Genomic_DNA"/>
</dbReference>
<dbReference type="InterPro" id="IPR022145">
    <property type="entry name" value="INTS1_RPB2-bd"/>
</dbReference>